<feature type="transmembrane region" description="Helical" evidence="8">
    <location>
        <begin position="405"/>
        <end position="424"/>
    </location>
</feature>
<feature type="transmembrane region" description="Helical" evidence="8">
    <location>
        <begin position="358"/>
        <end position="385"/>
    </location>
</feature>
<feature type="transmembrane region" description="Helical" evidence="8">
    <location>
        <begin position="130"/>
        <end position="153"/>
    </location>
</feature>
<dbReference type="PaxDb" id="768679-TTX_0787"/>
<evidence type="ECO:0000313" key="11">
    <source>
        <dbReference type="Proteomes" id="UP000002654"/>
    </source>
</evidence>
<dbReference type="eggNOG" id="arCOG00238">
    <property type="taxonomic scope" value="Archaea"/>
</dbReference>
<feature type="transmembrane region" description="Helical" evidence="8">
    <location>
        <begin position="27"/>
        <end position="47"/>
    </location>
</feature>
<feature type="transmembrane region" description="Helical" evidence="8">
    <location>
        <begin position="59"/>
        <end position="86"/>
    </location>
</feature>
<dbReference type="InterPro" id="IPR000802">
    <property type="entry name" value="Arsenical_pump_ArsB"/>
</dbReference>
<reference evidence="10 11" key="1">
    <citation type="journal article" date="2011" name="PLoS ONE">
        <title>The complete genome sequence of Thermoproteus tenax: a physiologically versatile member of the Crenarchaeota.</title>
        <authorList>
            <person name="Siebers B."/>
            <person name="Zaparty M."/>
            <person name="Raddatz G."/>
            <person name="Tjaden B."/>
            <person name="Albers S.V."/>
            <person name="Bell S.D."/>
            <person name="Blombach F."/>
            <person name="Kletzin A."/>
            <person name="Kyrpides N."/>
            <person name="Lanz C."/>
            <person name="Plagens A."/>
            <person name="Rampp M."/>
            <person name="Rosinus A."/>
            <person name="von Jan M."/>
            <person name="Makarova K.S."/>
            <person name="Klenk H.P."/>
            <person name="Schuster S.C."/>
            <person name="Hensel R."/>
        </authorList>
    </citation>
    <scope>NUCLEOTIDE SEQUENCE [LARGE SCALE GENOMIC DNA]</scope>
    <source>
        <strain evidence="11">ATCC 35583 / DSM 2078 / JCM 9277 / NBRC 100435 / Kra 1</strain>
    </source>
</reference>
<evidence type="ECO:0000259" key="9">
    <source>
        <dbReference type="Pfam" id="PF03600"/>
    </source>
</evidence>
<name>G4RPE8_THETK</name>
<keyword evidence="6 8" id="KW-1133">Transmembrane helix</keyword>
<dbReference type="GO" id="GO:0005886">
    <property type="term" value="C:plasma membrane"/>
    <property type="evidence" value="ECO:0007669"/>
    <property type="project" value="UniProtKB-SubCell"/>
</dbReference>
<feature type="transmembrane region" description="Helical" evidence="8">
    <location>
        <begin position="222"/>
        <end position="247"/>
    </location>
</feature>
<evidence type="ECO:0000256" key="5">
    <source>
        <dbReference type="ARBA" id="ARBA00022692"/>
    </source>
</evidence>
<feature type="transmembrane region" description="Helical" evidence="8">
    <location>
        <begin position="253"/>
        <end position="270"/>
    </location>
</feature>
<comment type="similarity">
    <text evidence="2">Belongs to the CitM (TC 2.A.11) transporter family.</text>
</comment>
<keyword evidence="5 8" id="KW-0812">Transmembrane</keyword>
<feature type="transmembrane region" description="Helical" evidence="8">
    <location>
        <begin position="173"/>
        <end position="195"/>
    </location>
</feature>
<dbReference type="PRINTS" id="PR00758">
    <property type="entry name" value="ARSENICPUMP"/>
</dbReference>
<dbReference type="PANTHER" id="PTHR43302">
    <property type="entry name" value="TRANSPORTER ARSB-RELATED"/>
    <property type="match status" value="1"/>
</dbReference>
<dbReference type="InterPro" id="IPR004680">
    <property type="entry name" value="Cit_transptr-like_dom"/>
</dbReference>
<evidence type="ECO:0000256" key="7">
    <source>
        <dbReference type="ARBA" id="ARBA00023136"/>
    </source>
</evidence>
<feature type="transmembrane region" description="Helical" evidence="8">
    <location>
        <begin position="98"/>
        <end position="118"/>
    </location>
</feature>
<gene>
    <name evidence="10" type="primary">arsB</name>
    <name evidence="10" type="ordered locus">TTX_0787</name>
</gene>
<keyword evidence="4" id="KW-1003">Cell membrane</keyword>
<accession>G4RPE8</accession>
<dbReference type="HOGENOM" id="CLU_011920_3_0_2"/>
<keyword evidence="7 8" id="KW-0472">Membrane</keyword>
<dbReference type="PANTHER" id="PTHR43302:SF5">
    <property type="entry name" value="TRANSPORTER ARSB-RELATED"/>
    <property type="match status" value="1"/>
</dbReference>
<dbReference type="PATRIC" id="fig|768679.9.peg.797"/>
<sequence length="426" mass="46076">MFQDAVAAAALVILVGGLLFKSRFPKIPAWSIMAFSSFVVVIGRLIPIDRLASAIDIDVILFLIGMFSIVSMAESSGLLDAIAYWFLWRARSTRGLLLTLSFLFGLLAAFTVNDAVALMGPPIVAAVARVAGIEMAPLLLLLCFAVTIGSVTTPIGNPQNVLIAVQSGMRTPLLTFLEFLLAPTLVNLALLPFLIERWYKLPKKAIAIAYIPAEAIRNKRDAYLAGGGLLAVVLSLLVNDILALMGLPHVENIGYIPFLAAAAIYIFSSNPRRVVEGVNWGTIIFFLTMFITMRGIWVSGLLQPAINFLMPQAEGPIPGIFAIMAESLLFSQLLSNVPFTELFIQYMKGLGYGSGDAWAWLTLAMAATIAGNLTLLGAASNIIVLEVAESKYLTTIKFSEFFKRGIIITSLNAVVYLPFLLLAARL</sequence>
<evidence type="ECO:0000313" key="10">
    <source>
        <dbReference type="EMBL" id="CCC81443.1"/>
    </source>
</evidence>
<keyword evidence="11" id="KW-1185">Reference proteome</keyword>
<evidence type="ECO:0000256" key="2">
    <source>
        <dbReference type="ARBA" id="ARBA00009843"/>
    </source>
</evidence>
<evidence type="ECO:0000256" key="8">
    <source>
        <dbReference type="SAM" id="Phobius"/>
    </source>
</evidence>
<protein>
    <submittedName>
        <fullName evidence="10">Arsenite transport protein</fullName>
    </submittedName>
</protein>
<evidence type="ECO:0000256" key="4">
    <source>
        <dbReference type="ARBA" id="ARBA00022475"/>
    </source>
</evidence>
<proteinExistence type="inferred from homology"/>
<dbReference type="RefSeq" id="WP_014126699.1">
    <property type="nucleotide sequence ID" value="NC_016070.1"/>
</dbReference>
<evidence type="ECO:0000256" key="3">
    <source>
        <dbReference type="ARBA" id="ARBA00022448"/>
    </source>
</evidence>
<dbReference type="Proteomes" id="UP000002654">
    <property type="component" value="Chromosome"/>
</dbReference>
<dbReference type="Pfam" id="PF03600">
    <property type="entry name" value="CitMHS"/>
    <property type="match status" value="1"/>
</dbReference>
<evidence type="ECO:0000256" key="1">
    <source>
        <dbReference type="ARBA" id="ARBA00004651"/>
    </source>
</evidence>
<dbReference type="EMBL" id="FN869859">
    <property type="protein sequence ID" value="CCC81443.1"/>
    <property type="molecule type" value="Genomic_DNA"/>
</dbReference>
<organism evidence="10 11">
    <name type="scientific">Thermoproteus tenax (strain ATCC 35583 / DSM 2078 / JCM 9277 / NBRC 100435 / Kra 1)</name>
    <dbReference type="NCBI Taxonomy" id="768679"/>
    <lineage>
        <taxon>Archaea</taxon>
        <taxon>Thermoproteota</taxon>
        <taxon>Thermoprotei</taxon>
        <taxon>Thermoproteales</taxon>
        <taxon>Thermoproteaceae</taxon>
        <taxon>Thermoproteus</taxon>
    </lineage>
</organism>
<keyword evidence="3" id="KW-0813">Transport</keyword>
<dbReference type="OrthoDB" id="86089at2157"/>
<dbReference type="STRING" id="768679.TTX_0787"/>
<dbReference type="GeneID" id="11261680"/>
<evidence type="ECO:0000256" key="6">
    <source>
        <dbReference type="ARBA" id="ARBA00022989"/>
    </source>
</evidence>
<feature type="domain" description="Citrate transporter-like" evidence="9">
    <location>
        <begin position="30"/>
        <end position="367"/>
    </location>
</feature>
<feature type="transmembrane region" description="Helical" evidence="8">
    <location>
        <begin position="277"/>
        <end position="297"/>
    </location>
</feature>
<dbReference type="GO" id="GO:0015105">
    <property type="term" value="F:arsenite transmembrane transporter activity"/>
    <property type="evidence" value="ECO:0007669"/>
    <property type="project" value="InterPro"/>
</dbReference>
<dbReference type="KEGG" id="ttn:TTX_0787"/>
<comment type="subcellular location">
    <subcellularLocation>
        <location evidence="1">Cell membrane</location>
        <topology evidence="1">Multi-pass membrane protein</topology>
    </subcellularLocation>
</comment>
<dbReference type="AlphaFoldDB" id="G4RPE8"/>